<dbReference type="GO" id="GO:0046872">
    <property type="term" value="F:metal ion binding"/>
    <property type="evidence" value="ECO:0007669"/>
    <property type="project" value="UniProtKB-KW"/>
</dbReference>
<evidence type="ECO:0000259" key="10">
    <source>
        <dbReference type="PROSITE" id="PS51074"/>
    </source>
</evidence>
<dbReference type="InterPro" id="IPR036671">
    <property type="entry name" value="DPH_MB_sf"/>
</dbReference>
<dbReference type="Pfam" id="PF05207">
    <property type="entry name" value="Zn_ribbon_CSL"/>
    <property type="match status" value="1"/>
</dbReference>
<dbReference type="InterPro" id="IPR007872">
    <property type="entry name" value="DPH_MB_dom"/>
</dbReference>
<dbReference type="HOGENOM" id="CLU_155991_0_0_1"/>
<dbReference type="Gene3D" id="3.10.660.10">
    <property type="entry name" value="DPH Zinc finger"/>
    <property type="match status" value="1"/>
</dbReference>
<evidence type="ECO:0000256" key="9">
    <source>
        <dbReference type="SAM" id="MobiDB-lite"/>
    </source>
</evidence>
<evidence type="ECO:0000256" key="5">
    <source>
        <dbReference type="ARBA" id="ARBA00024032"/>
    </source>
</evidence>
<dbReference type="EMBL" id="KB822703">
    <property type="protein sequence ID" value="ETI26465.1"/>
    <property type="molecule type" value="Genomic_DNA"/>
</dbReference>
<evidence type="ECO:0000256" key="2">
    <source>
        <dbReference type="ARBA" id="ARBA00005156"/>
    </source>
</evidence>
<name>V9DHY2_9EURO</name>
<evidence type="ECO:0000256" key="7">
    <source>
        <dbReference type="ARBA" id="ARBA00041070"/>
    </source>
</evidence>
<dbReference type="OrthoDB" id="66964at2759"/>
<feature type="region of interest" description="Disordered" evidence="9">
    <location>
        <begin position="97"/>
        <end position="141"/>
    </location>
</feature>
<reference evidence="11 12" key="1">
    <citation type="submission" date="2013-03" db="EMBL/GenBank/DDBJ databases">
        <title>The Genome Sequence of Cladophialophora carrionii CBS 160.54.</title>
        <authorList>
            <consortium name="The Broad Institute Genomics Platform"/>
            <person name="Cuomo C."/>
            <person name="de Hoog S."/>
            <person name="Gorbushina A."/>
            <person name="Walker B."/>
            <person name="Young S.K."/>
            <person name="Zeng Q."/>
            <person name="Gargeya S."/>
            <person name="Fitzgerald M."/>
            <person name="Haas B."/>
            <person name="Abouelleil A."/>
            <person name="Allen A.W."/>
            <person name="Alvarado L."/>
            <person name="Arachchi H.M."/>
            <person name="Berlin A.M."/>
            <person name="Chapman S.B."/>
            <person name="Gainer-Dewar J."/>
            <person name="Goldberg J."/>
            <person name="Griggs A."/>
            <person name="Gujja S."/>
            <person name="Hansen M."/>
            <person name="Howarth C."/>
            <person name="Imamovic A."/>
            <person name="Ireland A."/>
            <person name="Larimer J."/>
            <person name="McCowan C."/>
            <person name="Murphy C."/>
            <person name="Pearson M."/>
            <person name="Poon T.W."/>
            <person name="Priest M."/>
            <person name="Roberts A."/>
            <person name="Saif S."/>
            <person name="Shea T."/>
            <person name="Sisk P."/>
            <person name="Sykes S."/>
            <person name="Wortman J."/>
            <person name="Nusbaum C."/>
            <person name="Birren B."/>
        </authorList>
    </citation>
    <scope>NUCLEOTIDE SEQUENCE [LARGE SCALE GENOMIC DNA]</scope>
    <source>
        <strain evidence="11 12">CBS 160.54</strain>
    </source>
</reference>
<dbReference type="SUPFAM" id="SSF144217">
    <property type="entry name" value="CSL zinc finger"/>
    <property type="match status" value="1"/>
</dbReference>
<feature type="region of interest" description="Disordered" evidence="9">
    <location>
        <begin position="18"/>
        <end position="39"/>
    </location>
</feature>
<dbReference type="FunFam" id="3.10.660.10:FF:000001">
    <property type="entry name" value="Diphthamide biosynthesis 3"/>
    <property type="match status" value="1"/>
</dbReference>
<keyword evidence="3" id="KW-0479">Metal-binding</keyword>
<evidence type="ECO:0000313" key="12">
    <source>
        <dbReference type="Proteomes" id="UP000030678"/>
    </source>
</evidence>
<sequence length="141" mass="15612">MPSVTQTAAASSLTIKAAAAAAPSSSSQPTAQQAEDQDIYDEIEIEDMTFDPQLQIYHYPCPCGDRFEISIQSLKDGETDIAVCPSCSLMIRVIYEPEDLEDLEDQEEEEDDEEEEDGEDEDGQDEEGSNELAEGQRQAQR</sequence>
<feature type="compositionally biased region" description="Acidic residues" evidence="9">
    <location>
        <begin position="97"/>
        <end position="129"/>
    </location>
</feature>
<evidence type="ECO:0000256" key="1">
    <source>
        <dbReference type="ARBA" id="ARBA00001954"/>
    </source>
</evidence>
<dbReference type="GO" id="GO:0017183">
    <property type="term" value="P:protein histidyl modification to diphthamide"/>
    <property type="evidence" value="ECO:0007669"/>
    <property type="project" value="UniProtKB-UniPathway"/>
</dbReference>
<dbReference type="VEuPathDB" id="FungiDB:G647_03242"/>
<dbReference type="PROSITE" id="PS51074">
    <property type="entry name" value="DPH_MB"/>
    <property type="match status" value="1"/>
</dbReference>
<dbReference type="GeneID" id="19981735"/>
<dbReference type="RefSeq" id="XP_008725810.1">
    <property type="nucleotide sequence ID" value="XM_008727588.1"/>
</dbReference>
<gene>
    <name evidence="11" type="ORF">G647_03242</name>
</gene>
<dbReference type="AlphaFoldDB" id="V9DHY2"/>
<evidence type="ECO:0000256" key="3">
    <source>
        <dbReference type="ARBA" id="ARBA00022723"/>
    </source>
</evidence>
<dbReference type="PANTHER" id="PTHR21454">
    <property type="entry name" value="DPH3 HOMOLOG-RELATED"/>
    <property type="match status" value="1"/>
</dbReference>
<protein>
    <recommendedName>
        <fullName evidence="7">Diphthamide biosynthesis protein 3</fullName>
    </recommendedName>
</protein>
<dbReference type="UniPathway" id="UPA00559"/>
<comment type="pathway">
    <text evidence="2">Protein modification; peptidyl-diphthamide biosynthesis.</text>
</comment>
<dbReference type="InterPro" id="IPR044248">
    <property type="entry name" value="DPH3/4-like"/>
</dbReference>
<evidence type="ECO:0000256" key="4">
    <source>
        <dbReference type="ARBA" id="ARBA00023004"/>
    </source>
</evidence>
<accession>V9DHY2</accession>
<comment type="catalytic activity">
    <reaction evidence="6">
        <text>[3Fe-4S](1+)-[protein] + Fe(2+)-[Dph3] = [3Fe-4S](0)-[protein] + Fe(3+)-[Dph3]</text>
        <dbReference type="Rhea" id="RHEA:71235"/>
        <dbReference type="Rhea" id="RHEA-COMP:17996"/>
        <dbReference type="Rhea" id="RHEA-COMP:17997"/>
        <dbReference type="Rhea" id="RHEA-COMP:18002"/>
        <dbReference type="Rhea" id="RHEA-COMP:18003"/>
        <dbReference type="ChEBI" id="CHEBI:29033"/>
        <dbReference type="ChEBI" id="CHEBI:29034"/>
        <dbReference type="ChEBI" id="CHEBI:33751"/>
        <dbReference type="ChEBI" id="CHEBI:47402"/>
        <dbReference type="ChEBI" id="CHEBI:83228"/>
    </reaction>
</comment>
<evidence type="ECO:0000256" key="6">
    <source>
        <dbReference type="ARBA" id="ARBA00036267"/>
    </source>
</evidence>
<dbReference type="PANTHER" id="PTHR21454:SF31">
    <property type="entry name" value="DIPHTHAMIDE BIOSYNTHESIS PROTEIN 3"/>
    <property type="match status" value="1"/>
</dbReference>
<comment type="cofactor">
    <cofactor evidence="1">
        <name>Fe(2+)</name>
        <dbReference type="ChEBI" id="CHEBI:29033"/>
    </cofactor>
</comment>
<comment type="similarity">
    <text evidence="5">Belongs to the DPH3 family.</text>
</comment>
<comment type="catalytic activity">
    <reaction evidence="8">
        <text>2 [3Fe-4S](0)-[protein] + 2 Fe(2+)-[Dph3] + NADH = 2 [4Fe-4S](1+)-[protein] + 2 [Dph3] + NAD(+) + H(+)</text>
        <dbReference type="Rhea" id="RHEA:71239"/>
        <dbReference type="Rhea" id="RHEA-COMP:17997"/>
        <dbReference type="Rhea" id="RHEA-COMP:17998"/>
        <dbReference type="Rhea" id="RHEA-COMP:18001"/>
        <dbReference type="Rhea" id="RHEA-COMP:18002"/>
        <dbReference type="ChEBI" id="CHEBI:15378"/>
        <dbReference type="ChEBI" id="CHEBI:29033"/>
        <dbReference type="ChEBI" id="CHEBI:33723"/>
        <dbReference type="ChEBI" id="CHEBI:47402"/>
        <dbReference type="ChEBI" id="CHEBI:57540"/>
        <dbReference type="ChEBI" id="CHEBI:57945"/>
        <dbReference type="ChEBI" id="CHEBI:83228"/>
    </reaction>
</comment>
<keyword evidence="4" id="KW-0408">Iron</keyword>
<feature type="compositionally biased region" description="Low complexity" evidence="9">
    <location>
        <begin position="18"/>
        <end position="34"/>
    </location>
</feature>
<evidence type="ECO:0000256" key="8">
    <source>
        <dbReference type="ARBA" id="ARBA00048125"/>
    </source>
</evidence>
<evidence type="ECO:0000313" key="11">
    <source>
        <dbReference type="EMBL" id="ETI26465.1"/>
    </source>
</evidence>
<dbReference type="Proteomes" id="UP000030678">
    <property type="component" value="Unassembled WGS sequence"/>
</dbReference>
<organism evidence="11 12">
    <name type="scientific">Cladophialophora carrionii CBS 160.54</name>
    <dbReference type="NCBI Taxonomy" id="1279043"/>
    <lineage>
        <taxon>Eukaryota</taxon>
        <taxon>Fungi</taxon>
        <taxon>Dikarya</taxon>
        <taxon>Ascomycota</taxon>
        <taxon>Pezizomycotina</taxon>
        <taxon>Eurotiomycetes</taxon>
        <taxon>Chaetothyriomycetidae</taxon>
        <taxon>Chaetothyriales</taxon>
        <taxon>Herpotrichiellaceae</taxon>
        <taxon>Cladophialophora</taxon>
    </lineage>
</organism>
<proteinExistence type="inferred from homology"/>
<feature type="domain" description="DPH-type MB" evidence="10">
    <location>
        <begin position="39"/>
        <end position="96"/>
    </location>
</feature>